<dbReference type="Gene3D" id="3.40.50.2000">
    <property type="entry name" value="Glycogen Phosphorylase B"/>
    <property type="match status" value="1"/>
</dbReference>
<dbReference type="InterPro" id="IPR052943">
    <property type="entry name" value="TMTC_O-mannosyl-trnsfr"/>
</dbReference>
<dbReference type="SUPFAM" id="SSF52266">
    <property type="entry name" value="SGNH hydrolase"/>
    <property type="match status" value="1"/>
</dbReference>
<dbReference type="AlphaFoldDB" id="A0A941II29"/>
<dbReference type="Proteomes" id="UP000678545">
    <property type="component" value="Unassembled WGS sequence"/>
</dbReference>
<evidence type="ECO:0000313" key="3">
    <source>
        <dbReference type="Proteomes" id="UP000678545"/>
    </source>
</evidence>
<keyword evidence="1" id="KW-0802">TPR repeat</keyword>
<dbReference type="PANTHER" id="PTHR44809">
    <property type="match status" value="1"/>
</dbReference>
<dbReference type="SMART" id="SM00028">
    <property type="entry name" value="TPR"/>
    <property type="match status" value="5"/>
</dbReference>
<dbReference type="InterPro" id="IPR019734">
    <property type="entry name" value="TPR_rpt"/>
</dbReference>
<protein>
    <submittedName>
        <fullName evidence="2">Tetratricopeptide repeat protein</fullName>
    </submittedName>
</protein>
<dbReference type="Gene3D" id="1.25.40.10">
    <property type="entry name" value="Tetratricopeptide repeat domain"/>
    <property type="match status" value="2"/>
</dbReference>
<dbReference type="Pfam" id="PF13432">
    <property type="entry name" value="TPR_16"/>
    <property type="match status" value="1"/>
</dbReference>
<name>A0A941II29_9BURK</name>
<accession>A0A941II29</accession>
<evidence type="ECO:0000256" key="1">
    <source>
        <dbReference type="PROSITE-ProRule" id="PRU00339"/>
    </source>
</evidence>
<feature type="repeat" description="TPR" evidence="1">
    <location>
        <begin position="439"/>
        <end position="472"/>
    </location>
</feature>
<proteinExistence type="predicted"/>
<feature type="repeat" description="TPR" evidence="1">
    <location>
        <begin position="575"/>
        <end position="608"/>
    </location>
</feature>
<feature type="repeat" description="TPR" evidence="1">
    <location>
        <begin position="541"/>
        <end position="574"/>
    </location>
</feature>
<dbReference type="PROSITE" id="PS50293">
    <property type="entry name" value="TPR_REGION"/>
    <property type="match status" value="1"/>
</dbReference>
<gene>
    <name evidence="2" type="ORF">KDM90_16125</name>
</gene>
<dbReference type="PANTHER" id="PTHR44809:SF1">
    <property type="entry name" value="PROTEIN O-MANNOSYL-TRANSFERASE TMTC1"/>
    <property type="match status" value="1"/>
</dbReference>
<evidence type="ECO:0000313" key="2">
    <source>
        <dbReference type="EMBL" id="MBR7801540.1"/>
    </source>
</evidence>
<dbReference type="Pfam" id="PF14559">
    <property type="entry name" value="TPR_19"/>
    <property type="match status" value="1"/>
</dbReference>
<keyword evidence="3" id="KW-1185">Reference proteome</keyword>
<dbReference type="SUPFAM" id="SSF48452">
    <property type="entry name" value="TPR-like"/>
    <property type="match status" value="2"/>
</dbReference>
<reference evidence="2" key="1">
    <citation type="submission" date="2021-04" db="EMBL/GenBank/DDBJ databases">
        <title>novel species isolated from subtropical streams in China.</title>
        <authorList>
            <person name="Lu H."/>
        </authorList>
    </citation>
    <scope>NUCLEOTIDE SEQUENCE</scope>
    <source>
        <strain evidence="2">FT137W</strain>
    </source>
</reference>
<dbReference type="Pfam" id="PF13424">
    <property type="entry name" value="TPR_12"/>
    <property type="match status" value="1"/>
</dbReference>
<feature type="repeat" description="TPR" evidence="1">
    <location>
        <begin position="405"/>
        <end position="438"/>
    </location>
</feature>
<dbReference type="InterPro" id="IPR011990">
    <property type="entry name" value="TPR-like_helical_dom_sf"/>
</dbReference>
<organism evidence="2 3">
    <name type="scientific">Undibacterium fentianense</name>
    <dbReference type="NCBI Taxonomy" id="2828728"/>
    <lineage>
        <taxon>Bacteria</taxon>
        <taxon>Pseudomonadati</taxon>
        <taxon>Pseudomonadota</taxon>
        <taxon>Betaproteobacteria</taxon>
        <taxon>Burkholderiales</taxon>
        <taxon>Oxalobacteraceae</taxon>
        <taxon>Undibacterium</taxon>
    </lineage>
</organism>
<dbReference type="PROSITE" id="PS50005">
    <property type="entry name" value="TPR"/>
    <property type="match status" value="4"/>
</dbReference>
<dbReference type="EMBL" id="JAGSPJ010000007">
    <property type="protein sequence ID" value="MBR7801540.1"/>
    <property type="molecule type" value="Genomic_DNA"/>
</dbReference>
<dbReference type="SUPFAM" id="SSF53756">
    <property type="entry name" value="UDP-Glycosyltransferase/glycogen phosphorylase"/>
    <property type="match status" value="1"/>
</dbReference>
<sequence length="970" mass="109290">MNPNTSMPSSILILGESNSVYHDGWVAGLLAQSGEKTTIDNRSIGSSGIFNVIAQLVQLDDQFTPFQHVLIDSCIQDASFFQTRLNDYLSLLSTLLDYLASHAMPVSFVQFQALDANQTEQHFYASYRDFLRKRGYEVYVAQEFLANSEGTNALRQNAYADTHHLHRPIAFQFGEAIANNLRSQISASSKPPLKQETARQIRDVFHILDADYFLQQSNRTQGHIQTGLVDTPTINLTENVMHLDVDPSLHGGQIIGLQFNASNCNGVLQIASANQVSKNLSNSAGRLWGKPLQWARVLHTPVILGRELRLSVHASPNHPTQIEATEYCQLSQFNPQLLASVELISLIIWRKPDYLESDLSAWIDANRTSLSMEGRRDIARLFGESKYIDLVDLTEQLLHRLPLEAFVWKVRGAALLELGLRDQAIAAMQSAQQLSPKDPEIYNNLGAAMQLQQRLAEAESHFQTALKLRPDYPDAIANLADLYLSHQHFAQAHKYLNMLTATPQNRFELQNNTAICLYHLGQFQAAQNTILDLLPDFPDSAQLWTNSGNALAALKQTAAAETAYQTALRFMPDSVDAMSNLSLLYTGIGRYEEAEQLCLRALQLQPDHHGTLNNYSLSLRGQNRLIEAIRCLRKLLDFAPNREDAKTNLAYLLLATGQYEEGWALHESRYHERNPQRVNTAKLTTPPWRGEDLQNKHLVIVPEQGIGDQIQFVRYLHALCDQGVQQITVYDFSQTSALFASLASRQVQFLARSEAIPQHDYWTRMMSLPYLCNTTLTSIPARASYLAADTHLSEQIKTRLSALPGIKIGLCWSGSPAYRHDNERSIGIAAFRRLLEAVNLPRPVHLFSLQRGEREQFLEEFAPLAVDLGHEIDQSTPPFMETAALLTQLDLVICCDTSVGHLAGALGCPVWLLLPFVADWRWMTMRDDTPWYPNTRLFRQNETTDWHSVFDRVLVALHQHVARMTSPQPI</sequence>
<comment type="caution">
    <text evidence="2">The sequence shown here is derived from an EMBL/GenBank/DDBJ whole genome shotgun (WGS) entry which is preliminary data.</text>
</comment>
<dbReference type="RefSeq" id="WP_212676663.1">
    <property type="nucleotide sequence ID" value="NZ_JAGSPJ010000007.1"/>
</dbReference>